<accession>A0A7G3UNS3</accession>
<dbReference type="Proteomes" id="UP000005940">
    <property type="component" value="Chromosome"/>
</dbReference>
<gene>
    <name evidence="2" type="ORF">STSU_033100</name>
</gene>
<dbReference type="Pfam" id="PF19934">
    <property type="entry name" value="DUF6397"/>
    <property type="match status" value="1"/>
</dbReference>
<proteinExistence type="predicted"/>
<dbReference type="AlphaFoldDB" id="A0A7G3UNS3"/>
<feature type="region of interest" description="Disordered" evidence="1">
    <location>
        <begin position="234"/>
        <end position="271"/>
    </location>
</feature>
<feature type="compositionally biased region" description="Low complexity" evidence="1">
    <location>
        <begin position="287"/>
        <end position="296"/>
    </location>
</feature>
<evidence type="ECO:0000313" key="3">
    <source>
        <dbReference type="Proteomes" id="UP000005940"/>
    </source>
</evidence>
<evidence type="ECO:0000256" key="1">
    <source>
        <dbReference type="SAM" id="MobiDB-lite"/>
    </source>
</evidence>
<organism evidence="2 3">
    <name type="scientific">Streptomyces tsukubensis (strain DSM 42081 / NBRC 108919 / NRRL 18488 / 9993)</name>
    <dbReference type="NCBI Taxonomy" id="1114943"/>
    <lineage>
        <taxon>Bacteria</taxon>
        <taxon>Bacillati</taxon>
        <taxon>Actinomycetota</taxon>
        <taxon>Actinomycetes</taxon>
        <taxon>Kitasatosporales</taxon>
        <taxon>Streptomycetaceae</taxon>
        <taxon>Streptomyces</taxon>
    </lineage>
</organism>
<protein>
    <submittedName>
        <fullName evidence="2">Uncharacterized protein</fullName>
    </submittedName>
</protein>
<dbReference type="InterPro" id="IPR045652">
    <property type="entry name" value="DUF6397"/>
</dbReference>
<reference evidence="2 3" key="1">
    <citation type="journal article" date="2012" name="J. Bacteriol.">
        <title>Draft genome of Streptomyces tsukubaensis NRRL 18488, the producer of the clinically important immunosuppressant tacrolimus (FK506).</title>
        <authorList>
            <person name="Barreiro C."/>
            <person name="Prieto C."/>
            <person name="Sola-Landa A."/>
            <person name="Solera E."/>
            <person name="Martinez-Castro M."/>
            <person name="Perez-Redondo R."/>
            <person name="Garcia-Estrada C."/>
            <person name="Aparicio J.F."/>
            <person name="Fernandez-Martinez L.T."/>
            <person name="Santos-Aberturas J."/>
            <person name="Salehi-Najafabadi Z."/>
            <person name="Rodriguez-Garcia A."/>
            <person name="Tauch A."/>
            <person name="Martin J.F."/>
        </authorList>
    </citation>
    <scope>NUCLEOTIDE SEQUENCE [LARGE SCALE GENOMIC DNA]</scope>
    <source>
        <strain evidence="3">DSM 42081 / NBRC 108919 / NRRL 18488 / 9993</strain>
    </source>
</reference>
<dbReference type="EMBL" id="CP029159">
    <property type="protein sequence ID" value="QKM72073.1"/>
    <property type="molecule type" value="Genomic_DNA"/>
</dbReference>
<evidence type="ECO:0000313" key="2">
    <source>
        <dbReference type="EMBL" id="QKM72073.1"/>
    </source>
</evidence>
<name>A0A7G3UNS3_STRT9</name>
<feature type="region of interest" description="Disordered" evidence="1">
    <location>
        <begin position="287"/>
        <end position="330"/>
    </location>
</feature>
<keyword evidence="3" id="KW-1185">Reference proteome</keyword>
<sequence>MPPGAAARALGLRPGEFDLAVQLGCVRTLPGPAGEPPRIARDEIARLRSTDDRSEALRRRVHTVGTRTGAELISVSPQRFTRLARTGHLVPVRFHLNRYRAVVWRYLADDVEEFARAHPELLTGRTDPELRALLDAGADRRPRNWRGKRLGLALRFTSDPWERAAAVAAFLAPSALAELVPDPFERSRLHGLRPRTGCPRPVSAPARELVQRLARTTDPDETAWYGTLLAQQLDEARAERPADGPSSRGPSHCPPLGSPAGRVPAARPPVAPRPLVAETAVAAPAAVGTGAAASGPPGRPGGPERPPRAPRSRGLRLLERLRRGSRKSPA</sequence>